<evidence type="ECO:0000256" key="2">
    <source>
        <dbReference type="ARBA" id="ARBA00022490"/>
    </source>
</evidence>
<dbReference type="PIRSF" id="PIRSF000239">
    <property type="entry name" value="AHPC"/>
    <property type="match status" value="1"/>
</dbReference>
<evidence type="ECO:0000259" key="9">
    <source>
        <dbReference type="PROSITE" id="PS51352"/>
    </source>
</evidence>
<dbReference type="GO" id="GO:0006979">
    <property type="term" value="P:response to oxidative stress"/>
    <property type="evidence" value="ECO:0007669"/>
    <property type="project" value="TreeGrafter"/>
</dbReference>
<protein>
    <submittedName>
        <fullName evidence="10">2-cysteine peroxiredoxin</fullName>
        <ecNumber evidence="10">1.11.1.15</ecNumber>
    </submittedName>
</protein>
<dbReference type="InterPro" id="IPR024706">
    <property type="entry name" value="Peroxiredoxin_AhpC-typ"/>
</dbReference>
<dbReference type="PANTHER" id="PTHR10681:SF121">
    <property type="entry name" value="ALKYL HYDROPEROXIDE REDUCTASE C"/>
    <property type="match status" value="1"/>
</dbReference>
<keyword evidence="4" id="KW-0049">Antioxidant</keyword>
<organism evidence="10 11">
    <name type="scientific">Methanocella arvoryzae (strain DSM 22066 / NBRC 105507 / MRE50)</name>
    <dbReference type="NCBI Taxonomy" id="351160"/>
    <lineage>
        <taxon>Archaea</taxon>
        <taxon>Methanobacteriati</taxon>
        <taxon>Methanobacteriota</taxon>
        <taxon>Stenosarchaea group</taxon>
        <taxon>Methanomicrobia</taxon>
        <taxon>Methanocellales</taxon>
        <taxon>Methanocellaceae</taxon>
        <taxon>Methanocella</taxon>
    </lineage>
</organism>
<dbReference type="GO" id="GO:0033554">
    <property type="term" value="P:cellular response to stress"/>
    <property type="evidence" value="ECO:0007669"/>
    <property type="project" value="TreeGrafter"/>
</dbReference>
<dbReference type="STRING" id="351160.RCIX2514"/>
<dbReference type="GO" id="GO:0042744">
    <property type="term" value="P:hydrogen peroxide catabolic process"/>
    <property type="evidence" value="ECO:0007669"/>
    <property type="project" value="TreeGrafter"/>
</dbReference>
<dbReference type="Gene3D" id="3.40.30.10">
    <property type="entry name" value="Glutaredoxin"/>
    <property type="match status" value="1"/>
</dbReference>
<feature type="domain" description="Thioredoxin" evidence="9">
    <location>
        <begin position="31"/>
        <end position="186"/>
    </location>
</feature>
<dbReference type="AlphaFoldDB" id="Q0W212"/>
<evidence type="ECO:0000256" key="5">
    <source>
        <dbReference type="ARBA" id="ARBA00023002"/>
    </source>
</evidence>
<keyword evidence="7" id="KW-0676">Redox-active center</keyword>
<dbReference type="PANTHER" id="PTHR10681">
    <property type="entry name" value="THIOREDOXIN PEROXIDASE"/>
    <property type="match status" value="1"/>
</dbReference>
<proteinExistence type="predicted"/>
<dbReference type="InterPro" id="IPR036249">
    <property type="entry name" value="Thioredoxin-like_sf"/>
</dbReference>
<evidence type="ECO:0000256" key="7">
    <source>
        <dbReference type="ARBA" id="ARBA00023284"/>
    </source>
</evidence>
<evidence type="ECO:0000256" key="1">
    <source>
        <dbReference type="ARBA" id="ARBA00004496"/>
    </source>
</evidence>
<keyword evidence="2" id="KW-0963">Cytoplasm</keyword>
<keyword evidence="11" id="KW-1185">Reference proteome</keyword>
<dbReference type="InterPro" id="IPR013766">
    <property type="entry name" value="Thioredoxin_domain"/>
</dbReference>
<dbReference type="EMBL" id="AM114193">
    <property type="protein sequence ID" value="CAJ37581.1"/>
    <property type="molecule type" value="Genomic_DNA"/>
</dbReference>
<dbReference type="GO" id="GO:0045454">
    <property type="term" value="P:cell redox homeostasis"/>
    <property type="evidence" value="ECO:0007669"/>
    <property type="project" value="TreeGrafter"/>
</dbReference>
<accession>Q0W212</accession>
<feature type="active site" description="Cysteine sulfenic acid (-SOH) intermediate; for peroxidase activity" evidence="8">
    <location>
        <position position="76"/>
    </location>
</feature>
<dbReference type="CDD" id="cd03015">
    <property type="entry name" value="PRX_Typ2cys"/>
    <property type="match status" value="1"/>
</dbReference>
<sequence>MIGITVTATAATPPSQAAADNRTSGTIAAPLKINDKIPDFQADAYYKGDITKINTGDYRGKWMVFVFYPADFTYVCPKELEEMATYYTDFTDLGAEVFSVSRDSAYVHKAWHNSTPQLQAIQYPMLADTTGNICRTFGTLNEADGLSYRATFIVDPDGYVKVIEMNDNSFGRSTKELLRKLEAAKFVRDNPGKVCPPSWEPGEETITPG</sequence>
<dbReference type="InterPro" id="IPR000866">
    <property type="entry name" value="AhpC/TSA"/>
</dbReference>
<dbReference type="InterPro" id="IPR050217">
    <property type="entry name" value="Peroxiredoxin"/>
</dbReference>
<dbReference type="GO" id="GO:0005829">
    <property type="term" value="C:cytosol"/>
    <property type="evidence" value="ECO:0007669"/>
    <property type="project" value="TreeGrafter"/>
</dbReference>
<keyword evidence="3 10" id="KW-0575">Peroxidase</keyword>
<dbReference type="PROSITE" id="PS51352">
    <property type="entry name" value="THIOREDOXIN_2"/>
    <property type="match status" value="1"/>
</dbReference>
<name>Q0W212_METAR</name>
<dbReference type="eggNOG" id="arCOG00312">
    <property type="taxonomic scope" value="Archaea"/>
</dbReference>
<dbReference type="PATRIC" id="fig|351160.9.peg.699"/>
<dbReference type="SUPFAM" id="SSF52833">
    <property type="entry name" value="Thioredoxin-like"/>
    <property type="match status" value="1"/>
</dbReference>
<dbReference type="FunFam" id="3.40.30.10:FF:000002">
    <property type="entry name" value="Alkyl hydroperoxide reductase C"/>
    <property type="match status" value="1"/>
</dbReference>
<evidence type="ECO:0000256" key="4">
    <source>
        <dbReference type="ARBA" id="ARBA00022862"/>
    </source>
</evidence>
<dbReference type="GO" id="GO:0008379">
    <property type="term" value="F:thioredoxin peroxidase activity"/>
    <property type="evidence" value="ECO:0007669"/>
    <property type="project" value="TreeGrafter"/>
</dbReference>
<dbReference type="KEGG" id="rci:RCIX2514"/>
<dbReference type="EC" id="1.11.1.15" evidence="10"/>
<evidence type="ECO:0000313" key="11">
    <source>
        <dbReference type="Proteomes" id="UP000000663"/>
    </source>
</evidence>
<dbReference type="Proteomes" id="UP000000663">
    <property type="component" value="Chromosome"/>
</dbReference>
<evidence type="ECO:0000256" key="6">
    <source>
        <dbReference type="ARBA" id="ARBA00023157"/>
    </source>
</evidence>
<dbReference type="Pfam" id="PF00578">
    <property type="entry name" value="AhpC-TSA"/>
    <property type="match status" value="1"/>
</dbReference>
<evidence type="ECO:0000256" key="8">
    <source>
        <dbReference type="PIRSR" id="PIRSR000239-1"/>
    </source>
</evidence>
<gene>
    <name evidence="10" type="primary">prx2-2</name>
    <name evidence="10" type="ORF">RCIX2514</name>
</gene>
<reference evidence="10 11" key="1">
    <citation type="journal article" date="2006" name="Science">
        <title>Genome of rice cluster I archaea -- the key methane producers in the rice rhizosphere.</title>
        <authorList>
            <person name="Erkel C."/>
            <person name="Kube M."/>
            <person name="Reinhardt R."/>
            <person name="Liesack W."/>
        </authorList>
    </citation>
    <scope>NUCLEOTIDE SEQUENCE [LARGE SCALE GENOMIC DNA]</scope>
    <source>
        <strain evidence="11">DSM 22066 / NBRC 105507 / MRE50</strain>
    </source>
</reference>
<keyword evidence="6" id="KW-1015">Disulfide bond</keyword>
<comment type="subcellular location">
    <subcellularLocation>
        <location evidence="1">Cytoplasm</location>
    </subcellularLocation>
</comment>
<keyword evidence="5 10" id="KW-0560">Oxidoreductase</keyword>
<evidence type="ECO:0000313" key="10">
    <source>
        <dbReference type="EMBL" id="CAJ37581.1"/>
    </source>
</evidence>
<dbReference type="RefSeq" id="WP_012035004.1">
    <property type="nucleotide sequence ID" value="NC_009464.1"/>
</dbReference>
<dbReference type="GeneID" id="5145360"/>
<evidence type="ECO:0000256" key="3">
    <source>
        <dbReference type="ARBA" id="ARBA00022559"/>
    </source>
</evidence>